<comment type="caution">
    <text evidence="6">The sequence shown here is derived from an EMBL/GenBank/DDBJ whole genome shotgun (WGS) entry which is preliminary data.</text>
</comment>
<dbReference type="InterPro" id="IPR001647">
    <property type="entry name" value="HTH_TetR"/>
</dbReference>
<dbReference type="SUPFAM" id="SSF48498">
    <property type="entry name" value="Tetracyclin repressor-like, C-terminal domain"/>
    <property type="match status" value="1"/>
</dbReference>
<dbReference type="InterPro" id="IPR036271">
    <property type="entry name" value="Tet_transcr_reg_TetR-rel_C_sf"/>
</dbReference>
<evidence type="ECO:0000256" key="4">
    <source>
        <dbReference type="PROSITE-ProRule" id="PRU00335"/>
    </source>
</evidence>
<dbReference type="SUPFAM" id="SSF46689">
    <property type="entry name" value="Homeodomain-like"/>
    <property type="match status" value="1"/>
</dbReference>
<keyword evidence="7" id="KW-1185">Reference proteome</keyword>
<sequence length="250" mass="27719">MASRSRDARAAFEQTMELLWGASPRPARGPKPRLTRERIVEAGIEIADRDGLAGASMRAVAGALDVGTMSLYRYVPSKDALVDLMFDAVLARQPKADALPGDWRAKLEALARLDLALYLRHPWILEVSINRPPLGPGVLDTYESVLHAVADSGLPMRELNAAAHGLAAYVRGAAQTRLTQLRVARESGMSDEEWWSERNDFWERYFDPGRYPTLTAIYASGAYDDPPDPFDWGLQRLLDGIAARIDATRE</sequence>
<keyword evidence="2 4" id="KW-0238">DNA-binding</keyword>
<proteinExistence type="predicted"/>
<evidence type="ECO:0000313" key="6">
    <source>
        <dbReference type="EMBL" id="MBB4661259.1"/>
    </source>
</evidence>
<keyword evidence="3" id="KW-0804">Transcription</keyword>
<dbReference type="GO" id="GO:0045892">
    <property type="term" value="P:negative regulation of DNA-templated transcription"/>
    <property type="evidence" value="ECO:0007669"/>
    <property type="project" value="InterPro"/>
</dbReference>
<gene>
    <name evidence="6" type="ORF">BDZ31_000832</name>
</gene>
<evidence type="ECO:0000313" key="7">
    <source>
        <dbReference type="Proteomes" id="UP000585272"/>
    </source>
</evidence>
<feature type="domain" description="HTH tetR-type" evidence="5">
    <location>
        <begin position="33"/>
        <end position="93"/>
    </location>
</feature>
<dbReference type="InterPro" id="IPR004111">
    <property type="entry name" value="Repressor_TetR_C"/>
</dbReference>
<dbReference type="Gene3D" id="1.10.10.60">
    <property type="entry name" value="Homeodomain-like"/>
    <property type="match status" value="1"/>
</dbReference>
<evidence type="ECO:0000256" key="2">
    <source>
        <dbReference type="ARBA" id="ARBA00023125"/>
    </source>
</evidence>
<evidence type="ECO:0000256" key="3">
    <source>
        <dbReference type="ARBA" id="ARBA00023163"/>
    </source>
</evidence>
<dbReference type="AlphaFoldDB" id="A0A840I8M2"/>
<reference evidence="6 7" key="1">
    <citation type="submission" date="2020-08" db="EMBL/GenBank/DDBJ databases">
        <title>Genomic Encyclopedia of Archaeal and Bacterial Type Strains, Phase II (KMG-II): from individual species to whole genera.</title>
        <authorList>
            <person name="Goeker M."/>
        </authorList>
    </citation>
    <scope>NUCLEOTIDE SEQUENCE [LARGE SCALE GENOMIC DNA]</scope>
    <source>
        <strain evidence="6 7">DSM 23288</strain>
    </source>
</reference>
<evidence type="ECO:0000256" key="1">
    <source>
        <dbReference type="ARBA" id="ARBA00023015"/>
    </source>
</evidence>
<dbReference type="PROSITE" id="PS50977">
    <property type="entry name" value="HTH_TETR_2"/>
    <property type="match status" value="1"/>
</dbReference>
<accession>A0A840I8M2</accession>
<dbReference type="Gene3D" id="1.10.357.10">
    <property type="entry name" value="Tetracycline Repressor, domain 2"/>
    <property type="match status" value="1"/>
</dbReference>
<dbReference type="GO" id="GO:0003700">
    <property type="term" value="F:DNA-binding transcription factor activity"/>
    <property type="evidence" value="ECO:0007669"/>
    <property type="project" value="TreeGrafter"/>
</dbReference>
<dbReference type="RefSeq" id="WP_183339281.1">
    <property type="nucleotide sequence ID" value="NZ_JACHNU010000001.1"/>
</dbReference>
<name>A0A840I8M2_9ACTN</name>
<dbReference type="PANTHER" id="PTHR30055">
    <property type="entry name" value="HTH-TYPE TRANSCRIPTIONAL REGULATOR RUTR"/>
    <property type="match status" value="1"/>
</dbReference>
<dbReference type="Proteomes" id="UP000585272">
    <property type="component" value="Unassembled WGS sequence"/>
</dbReference>
<dbReference type="InterPro" id="IPR050109">
    <property type="entry name" value="HTH-type_TetR-like_transc_reg"/>
</dbReference>
<dbReference type="EMBL" id="JACHNU010000001">
    <property type="protein sequence ID" value="MBB4661259.1"/>
    <property type="molecule type" value="Genomic_DNA"/>
</dbReference>
<dbReference type="Pfam" id="PF02909">
    <property type="entry name" value="TetR_C_1"/>
    <property type="match status" value="1"/>
</dbReference>
<evidence type="ECO:0000259" key="5">
    <source>
        <dbReference type="PROSITE" id="PS50977"/>
    </source>
</evidence>
<feature type="DNA-binding region" description="H-T-H motif" evidence="4">
    <location>
        <begin position="56"/>
        <end position="75"/>
    </location>
</feature>
<dbReference type="InterPro" id="IPR009057">
    <property type="entry name" value="Homeodomain-like_sf"/>
</dbReference>
<organism evidence="6 7">
    <name type="scientific">Conexibacter arvalis</name>
    <dbReference type="NCBI Taxonomy" id="912552"/>
    <lineage>
        <taxon>Bacteria</taxon>
        <taxon>Bacillati</taxon>
        <taxon>Actinomycetota</taxon>
        <taxon>Thermoleophilia</taxon>
        <taxon>Solirubrobacterales</taxon>
        <taxon>Conexibacteraceae</taxon>
        <taxon>Conexibacter</taxon>
    </lineage>
</organism>
<dbReference type="Pfam" id="PF00440">
    <property type="entry name" value="TetR_N"/>
    <property type="match status" value="1"/>
</dbReference>
<protein>
    <submittedName>
        <fullName evidence="6">AcrR family transcriptional regulator</fullName>
    </submittedName>
</protein>
<dbReference type="PANTHER" id="PTHR30055:SF151">
    <property type="entry name" value="TRANSCRIPTIONAL REGULATORY PROTEIN"/>
    <property type="match status" value="1"/>
</dbReference>
<keyword evidence="1" id="KW-0805">Transcription regulation</keyword>
<dbReference type="GO" id="GO:0000976">
    <property type="term" value="F:transcription cis-regulatory region binding"/>
    <property type="evidence" value="ECO:0007669"/>
    <property type="project" value="TreeGrafter"/>
</dbReference>